<gene>
    <name evidence="2" type="ORF">DERF_001467</name>
</gene>
<feature type="transmembrane region" description="Helical" evidence="1">
    <location>
        <begin position="44"/>
        <end position="63"/>
    </location>
</feature>
<reference evidence="2" key="1">
    <citation type="submission" date="2013-05" db="EMBL/GenBank/DDBJ databases">
        <authorList>
            <person name="Yim A.K.Y."/>
            <person name="Chan T.F."/>
            <person name="Ji K.M."/>
            <person name="Liu X.Y."/>
            <person name="Zhou J.W."/>
            <person name="Li R.Q."/>
            <person name="Yang K.Y."/>
            <person name="Li J."/>
            <person name="Li M."/>
            <person name="Law P.T.W."/>
            <person name="Wu Y.L."/>
            <person name="Cai Z.L."/>
            <person name="Qin H."/>
            <person name="Bao Y."/>
            <person name="Leung R.K.K."/>
            <person name="Ng P.K.S."/>
            <person name="Zou J."/>
            <person name="Zhong X.J."/>
            <person name="Ran P.X."/>
            <person name="Zhong N.S."/>
            <person name="Liu Z.G."/>
            <person name="Tsui S.K.W."/>
        </authorList>
    </citation>
    <scope>NUCLEOTIDE SEQUENCE</scope>
    <source>
        <strain evidence="2">Derf</strain>
        <tissue evidence="2">Whole organism</tissue>
    </source>
</reference>
<comment type="caution">
    <text evidence="2">The sequence shown here is derived from an EMBL/GenBank/DDBJ whole genome shotgun (WGS) entry which is preliminary data.</text>
</comment>
<dbReference type="AlphaFoldDB" id="A0A922LD02"/>
<evidence type="ECO:0000256" key="1">
    <source>
        <dbReference type="SAM" id="Phobius"/>
    </source>
</evidence>
<keyword evidence="1" id="KW-0812">Transmembrane</keyword>
<feature type="transmembrane region" description="Helical" evidence="1">
    <location>
        <begin position="7"/>
        <end position="24"/>
    </location>
</feature>
<organism evidence="2 3">
    <name type="scientific">Dermatophagoides farinae</name>
    <name type="common">American house dust mite</name>
    <dbReference type="NCBI Taxonomy" id="6954"/>
    <lineage>
        <taxon>Eukaryota</taxon>
        <taxon>Metazoa</taxon>
        <taxon>Ecdysozoa</taxon>
        <taxon>Arthropoda</taxon>
        <taxon>Chelicerata</taxon>
        <taxon>Arachnida</taxon>
        <taxon>Acari</taxon>
        <taxon>Acariformes</taxon>
        <taxon>Sarcoptiformes</taxon>
        <taxon>Astigmata</taxon>
        <taxon>Psoroptidia</taxon>
        <taxon>Analgoidea</taxon>
        <taxon>Pyroglyphidae</taxon>
        <taxon>Dermatophagoidinae</taxon>
        <taxon>Dermatophagoides</taxon>
    </lineage>
</organism>
<keyword evidence="1" id="KW-0472">Membrane</keyword>
<reference evidence="2" key="2">
    <citation type="journal article" date="2022" name="Res Sq">
        <title>Comparative Genomics Reveals Insights into the Divergent Evolution of Astigmatic Mites and Household Pest Adaptations.</title>
        <authorList>
            <person name="Xiong Q."/>
            <person name="Wan A.T.-Y."/>
            <person name="Liu X.-Y."/>
            <person name="Fung C.S.-H."/>
            <person name="Xiao X."/>
            <person name="Malainual N."/>
            <person name="Hou J."/>
            <person name="Wang L."/>
            <person name="Wang M."/>
            <person name="Yang K."/>
            <person name="Cui Y."/>
            <person name="Leung E."/>
            <person name="Nong W."/>
            <person name="Shin S.-K."/>
            <person name="Au S."/>
            <person name="Jeong K.Y."/>
            <person name="Chew F.T."/>
            <person name="Hui J."/>
            <person name="Leung T.F."/>
            <person name="Tungtrongchitr A."/>
            <person name="Zhong N."/>
            <person name="Liu Z."/>
            <person name="Tsui S."/>
        </authorList>
    </citation>
    <scope>NUCLEOTIDE SEQUENCE</scope>
    <source>
        <strain evidence="2">Derf</strain>
        <tissue evidence="2">Whole organism</tissue>
    </source>
</reference>
<keyword evidence="3" id="KW-1185">Reference proteome</keyword>
<evidence type="ECO:0000313" key="2">
    <source>
        <dbReference type="EMBL" id="KAH9527455.1"/>
    </source>
</evidence>
<dbReference type="Proteomes" id="UP000790347">
    <property type="component" value="Unassembled WGS sequence"/>
</dbReference>
<keyword evidence="1" id="KW-1133">Transmembrane helix</keyword>
<evidence type="ECO:0000313" key="3">
    <source>
        <dbReference type="Proteomes" id="UP000790347"/>
    </source>
</evidence>
<protein>
    <submittedName>
        <fullName evidence="2">Uncharacterized protein</fullName>
    </submittedName>
</protein>
<proteinExistence type="predicted"/>
<name>A0A922LD02_DERFA</name>
<sequence length="73" mass="8406">MEYENKALFIVGIPYANISIIMVFDNSTTTTTIDETFVQKKILCYVFTLSIHMHTQSIVLLVLEMKSYGCHQQ</sequence>
<dbReference type="EMBL" id="ASGP02000001">
    <property type="protein sequence ID" value="KAH9527455.1"/>
    <property type="molecule type" value="Genomic_DNA"/>
</dbReference>
<accession>A0A922LD02</accession>